<comment type="similarity">
    <text evidence="6">Belongs to the ABC-4 integral membrane protein family.</text>
</comment>
<dbReference type="PANTHER" id="PTHR30572">
    <property type="entry name" value="MEMBRANE COMPONENT OF TRANSPORTER-RELATED"/>
    <property type="match status" value="1"/>
</dbReference>
<feature type="transmembrane region" description="Helical" evidence="7">
    <location>
        <begin position="498"/>
        <end position="519"/>
    </location>
</feature>
<keyword evidence="11" id="KW-1185">Reference proteome</keyword>
<feature type="transmembrane region" description="Helical" evidence="7">
    <location>
        <begin position="364"/>
        <end position="386"/>
    </location>
</feature>
<keyword evidence="2" id="KW-1003">Cell membrane</keyword>
<proteinExistence type="inferred from homology"/>
<name>A0A8J3QMU2_9ACTN</name>
<dbReference type="InterPro" id="IPR025857">
    <property type="entry name" value="MacB_PCD"/>
</dbReference>
<dbReference type="RefSeq" id="WP_203916078.1">
    <property type="nucleotide sequence ID" value="NZ_BONZ01000006.1"/>
</dbReference>
<feature type="domain" description="MacB-like periplasmic core" evidence="9">
    <location>
        <begin position="498"/>
        <end position="699"/>
    </location>
</feature>
<feature type="transmembrane region" description="Helical" evidence="7">
    <location>
        <begin position="412"/>
        <end position="431"/>
    </location>
</feature>
<feature type="domain" description="MacB-like periplasmic core" evidence="9">
    <location>
        <begin position="17"/>
        <end position="238"/>
    </location>
</feature>
<feature type="transmembrane region" description="Helical" evidence="7">
    <location>
        <begin position="313"/>
        <end position="344"/>
    </location>
</feature>
<keyword evidence="4 7" id="KW-1133">Transmembrane helix</keyword>
<evidence type="ECO:0000313" key="10">
    <source>
        <dbReference type="EMBL" id="GIH12382.1"/>
    </source>
</evidence>
<gene>
    <name evidence="10" type="ORF">Raf01_05540</name>
</gene>
<comment type="subcellular location">
    <subcellularLocation>
        <location evidence="1">Cell membrane</location>
        <topology evidence="1">Multi-pass membrane protein</topology>
    </subcellularLocation>
</comment>
<feature type="transmembrane region" description="Helical" evidence="7">
    <location>
        <begin position="12"/>
        <end position="36"/>
    </location>
</feature>
<feature type="transmembrane region" description="Helical" evidence="7">
    <location>
        <begin position="822"/>
        <end position="841"/>
    </location>
</feature>
<evidence type="ECO:0000256" key="6">
    <source>
        <dbReference type="ARBA" id="ARBA00038076"/>
    </source>
</evidence>
<dbReference type="Proteomes" id="UP000642748">
    <property type="component" value="Unassembled WGS sequence"/>
</dbReference>
<evidence type="ECO:0000259" key="8">
    <source>
        <dbReference type="Pfam" id="PF02687"/>
    </source>
</evidence>
<feature type="transmembrane region" description="Helical" evidence="7">
    <location>
        <begin position="451"/>
        <end position="477"/>
    </location>
</feature>
<accession>A0A8J3QMU2</accession>
<evidence type="ECO:0000256" key="3">
    <source>
        <dbReference type="ARBA" id="ARBA00022692"/>
    </source>
</evidence>
<dbReference type="InterPro" id="IPR003838">
    <property type="entry name" value="ABC3_permease_C"/>
</dbReference>
<evidence type="ECO:0000256" key="7">
    <source>
        <dbReference type="SAM" id="Phobius"/>
    </source>
</evidence>
<dbReference type="InterPro" id="IPR050250">
    <property type="entry name" value="Macrolide_Exporter_MacB"/>
</dbReference>
<keyword evidence="5 7" id="KW-0472">Membrane</keyword>
<reference evidence="10" key="1">
    <citation type="submission" date="2021-01" db="EMBL/GenBank/DDBJ databases">
        <title>Whole genome shotgun sequence of Rugosimonospora africana NBRC 104875.</title>
        <authorList>
            <person name="Komaki H."/>
            <person name="Tamura T."/>
        </authorList>
    </citation>
    <scope>NUCLEOTIDE SEQUENCE</scope>
    <source>
        <strain evidence="10">NBRC 104875</strain>
    </source>
</reference>
<dbReference type="EMBL" id="BONZ01000006">
    <property type="protein sequence ID" value="GIH12382.1"/>
    <property type="molecule type" value="Genomic_DNA"/>
</dbReference>
<feature type="domain" description="ABC3 transporter permease C-terminal" evidence="8">
    <location>
        <begin position="733"/>
        <end position="848"/>
    </location>
</feature>
<feature type="transmembrane region" description="Helical" evidence="7">
    <location>
        <begin position="269"/>
        <end position="293"/>
    </location>
</feature>
<dbReference type="Pfam" id="PF02687">
    <property type="entry name" value="FtsX"/>
    <property type="match status" value="2"/>
</dbReference>
<dbReference type="GO" id="GO:0022857">
    <property type="term" value="F:transmembrane transporter activity"/>
    <property type="evidence" value="ECO:0007669"/>
    <property type="project" value="TreeGrafter"/>
</dbReference>
<evidence type="ECO:0000256" key="2">
    <source>
        <dbReference type="ARBA" id="ARBA00022475"/>
    </source>
</evidence>
<dbReference type="AlphaFoldDB" id="A0A8J3QMU2"/>
<evidence type="ECO:0000259" key="9">
    <source>
        <dbReference type="Pfam" id="PF12704"/>
    </source>
</evidence>
<sequence length="856" mass="87787">MLKTTLAGLRAHTLRLLATALAIVLGVGFIAGTLIFNDTIKAAMYDEYARTARNVDVSITLPDSAQARAPQAGSPQAMELPLSTLDNVRRVPGVALADGRMHETLPLLNKKGKLVGNDGKPGIALSAGTVPALRPYDVTKGRVPAGVTEAALDADTAAHTGYAVGDTLTVLDTKQVRHTVTLVGIVSFGDSKQYAGEAVVILTQDAMARLAGATGYSQVVAKAAPGQDQWLLTRKVRAALPEVRAVAGAQYRDNLANDAINQLSQFTEVLLIFAIIACVVSAFVIYNTFNILIVQRMRDMALLRCVGASRGQLFGSVLLESVAVGLAGGVLGIGLGALLGYGLFRGLGAVDESLPSHAVVLTPTPIVVALLVGVVVTAASALIPAVRATRVPPLAALQVAPLATASPGRRRVLRIAAAVLVAAAGTALTVAGSRTSGDAQTATLAVVAGGLVNFLAVLIASPLFVGPLTAALGWLPGRLFGTPARLAAANARRNPGRTAATTAALMIGVGLMSAATVAITTVRTTANDQLNTHYPIDYMLRSSDPDHGSGVPTEVARRLRDRPELGTVAEIRLGQVTLDGTRLDVGSVDPSGQALLTGAAMPVVAGSTAHLGRGSIILFTSAPDAKGKKVGDTVTLSTGDGRGGRFTVAALVSGESQFGVALLAWSDFATLYPASTDDTVLVKAAPGVSPASSQAAVESVTDDYPVISVASLAEWRSEINQSVDSLIAAVAALLGIAVVIALIGIMNTLSLSVFERTRESAMIRALGLTRGQLRATLLIEALLMGVVGAIVGLSFGLLYGWATTRVMFTGFAAEVTVPVGQLLGYLAIAAVAAVAAAVLPARRAARASIVSAMAET</sequence>
<comment type="caution">
    <text evidence="10">The sequence shown here is derived from an EMBL/GenBank/DDBJ whole genome shotgun (WGS) entry which is preliminary data.</text>
</comment>
<evidence type="ECO:0000256" key="5">
    <source>
        <dbReference type="ARBA" id="ARBA00023136"/>
    </source>
</evidence>
<feature type="domain" description="ABC3 transporter permease C-terminal" evidence="8">
    <location>
        <begin position="272"/>
        <end position="393"/>
    </location>
</feature>
<evidence type="ECO:0000256" key="4">
    <source>
        <dbReference type="ARBA" id="ARBA00022989"/>
    </source>
</evidence>
<protein>
    <submittedName>
        <fullName evidence="10">ABC-type transport system permease</fullName>
    </submittedName>
</protein>
<dbReference type="Pfam" id="PF12704">
    <property type="entry name" value="MacB_PCD"/>
    <property type="match status" value="2"/>
</dbReference>
<organism evidence="10 11">
    <name type="scientific">Rugosimonospora africana</name>
    <dbReference type="NCBI Taxonomy" id="556532"/>
    <lineage>
        <taxon>Bacteria</taxon>
        <taxon>Bacillati</taxon>
        <taxon>Actinomycetota</taxon>
        <taxon>Actinomycetes</taxon>
        <taxon>Micromonosporales</taxon>
        <taxon>Micromonosporaceae</taxon>
        <taxon>Rugosimonospora</taxon>
    </lineage>
</organism>
<evidence type="ECO:0000256" key="1">
    <source>
        <dbReference type="ARBA" id="ARBA00004651"/>
    </source>
</evidence>
<keyword evidence="3 7" id="KW-0812">Transmembrane</keyword>
<feature type="transmembrane region" description="Helical" evidence="7">
    <location>
        <begin position="726"/>
        <end position="754"/>
    </location>
</feature>
<dbReference type="GO" id="GO:0005886">
    <property type="term" value="C:plasma membrane"/>
    <property type="evidence" value="ECO:0007669"/>
    <property type="project" value="UniProtKB-SubCell"/>
</dbReference>
<dbReference type="PANTHER" id="PTHR30572:SF4">
    <property type="entry name" value="ABC TRANSPORTER PERMEASE YTRF"/>
    <property type="match status" value="1"/>
</dbReference>
<evidence type="ECO:0000313" key="11">
    <source>
        <dbReference type="Proteomes" id="UP000642748"/>
    </source>
</evidence>
<feature type="transmembrane region" description="Helical" evidence="7">
    <location>
        <begin position="775"/>
        <end position="802"/>
    </location>
</feature>